<keyword evidence="4" id="KW-0963">Cytoplasm</keyword>
<comment type="subcellular location">
    <subcellularLocation>
        <location evidence="1">Cytoplasm</location>
    </subcellularLocation>
</comment>
<dbReference type="GO" id="GO:0006282">
    <property type="term" value="P:regulation of DNA repair"/>
    <property type="evidence" value="ECO:0007669"/>
    <property type="project" value="InterPro"/>
</dbReference>
<dbReference type="AlphaFoldDB" id="A0A382V4G9"/>
<dbReference type="PANTHER" id="PTHR33602:SF1">
    <property type="entry name" value="REGULATORY PROTEIN RECX FAMILY PROTEIN"/>
    <property type="match status" value="1"/>
</dbReference>
<evidence type="ECO:0000256" key="2">
    <source>
        <dbReference type="ARBA" id="ARBA00009695"/>
    </source>
</evidence>
<evidence type="ECO:0000259" key="7">
    <source>
        <dbReference type="Pfam" id="PF21982"/>
    </source>
</evidence>
<dbReference type="GO" id="GO:0005737">
    <property type="term" value="C:cytoplasm"/>
    <property type="evidence" value="ECO:0007669"/>
    <property type="project" value="UniProtKB-SubCell"/>
</dbReference>
<sequence>MSDKEESKKARIRAIRYLAYRDRSRHEIIHYLKKKKFSSNAVDETLVFLENNNYIDDQRFATQFGKFRIENKKIGKLRLEQELKIKGITKTIVANTLSSLYEKYNEKEMAMSCAKKKLLSFSSSDPEKERSRLARFLNRKGFPTNIVYEVVTSLIEHVSNNDLSPHSLSAGKNLLKLNSLANRINQG</sequence>
<dbReference type="InterPro" id="IPR003783">
    <property type="entry name" value="Regulatory_RecX"/>
</dbReference>
<evidence type="ECO:0000256" key="4">
    <source>
        <dbReference type="ARBA" id="ARBA00022490"/>
    </source>
</evidence>
<dbReference type="InterPro" id="IPR036388">
    <property type="entry name" value="WH-like_DNA-bd_sf"/>
</dbReference>
<dbReference type="InterPro" id="IPR053925">
    <property type="entry name" value="RecX_HTH_3rd"/>
</dbReference>
<accession>A0A382V4G9</accession>
<dbReference type="EMBL" id="UINC01149084">
    <property type="protein sequence ID" value="SVD41337.1"/>
    <property type="molecule type" value="Genomic_DNA"/>
</dbReference>
<dbReference type="Gene3D" id="1.10.10.10">
    <property type="entry name" value="Winged helix-like DNA-binding domain superfamily/Winged helix DNA-binding domain"/>
    <property type="match status" value="3"/>
</dbReference>
<dbReference type="InterPro" id="IPR053926">
    <property type="entry name" value="RecX_HTH_1st"/>
</dbReference>
<evidence type="ECO:0000259" key="5">
    <source>
        <dbReference type="Pfam" id="PF02631"/>
    </source>
</evidence>
<evidence type="ECO:0000256" key="3">
    <source>
        <dbReference type="ARBA" id="ARBA00018111"/>
    </source>
</evidence>
<feature type="domain" description="RecX first three-helical" evidence="7">
    <location>
        <begin position="10"/>
        <end position="49"/>
    </location>
</feature>
<comment type="similarity">
    <text evidence="2">Belongs to the RecX family.</text>
</comment>
<evidence type="ECO:0000259" key="6">
    <source>
        <dbReference type="Pfam" id="PF21981"/>
    </source>
</evidence>
<feature type="domain" description="RecX second three-helical" evidence="5">
    <location>
        <begin position="56"/>
        <end position="97"/>
    </location>
</feature>
<proteinExistence type="inferred from homology"/>
<dbReference type="Pfam" id="PF21981">
    <property type="entry name" value="RecX_HTH3"/>
    <property type="match status" value="1"/>
</dbReference>
<dbReference type="HAMAP" id="MF_01114">
    <property type="entry name" value="RecX"/>
    <property type="match status" value="1"/>
</dbReference>
<evidence type="ECO:0000256" key="1">
    <source>
        <dbReference type="ARBA" id="ARBA00004496"/>
    </source>
</evidence>
<dbReference type="Pfam" id="PF21982">
    <property type="entry name" value="RecX_HTH1"/>
    <property type="match status" value="1"/>
</dbReference>
<feature type="domain" description="RecX third three-helical" evidence="6">
    <location>
        <begin position="108"/>
        <end position="151"/>
    </location>
</feature>
<reference evidence="8" key="1">
    <citation type="submission" date="2018-05" db="EMBL/GenBank/DDBJ databases">
        <authorList>
            <person name="Lanie J.A."/>
            <person name="Ng W.-L."/>
            <person name="Kazmierczak K.M."/>
            <person name="Andrzejewski T.M."/>
            <person name="Davidsen T.M."/>
            <person name="Wayne K.J."/>
            <person name="Tettelin H."/>
            <person name="Glass J.I."/>
            <person name="Rusch D."/>
            <person name="Podicherti R."/>
            <person name="Tsui H.-C.T."/>
            <person name="Winkler M.E."/>
        </authorList>
    </citation>
    <scope>NUCLEOTIDE SEQUENCE</scope>
</reference>
<organism evidence="8">
    <name type="scientific">marine metagenome</name>
    <dbReference type="NCBI Taxonomy" id="408172"/>
    <lineage>
        <taxon>unclassified sequences</taxon>
        <taxon>metagenomes</taxon>
        <taxon>ecological metagenomes</taxon>
    </lineage>
</organism>
<protein>
    <recommendedName>
        <fullName evidence="3">Regulatory protein RecX</fullName>
    </recommendedName>
</protein>
<dbReference type="PANTHER" id="PTHR33602">
    <property type="entry name" value="REGULATORY PROTEIN RECX FAMILY PROTEIN"/>
    <property type="match status" value="1"/>
</dbReference>
<name>A0A382V4G9_9ZZZZ</name>
<dbReference type="Pfam" id="PF02631">
    <property type="entry name" value="RecX_HTH2"/>
    <property type="match status" value="1"/>
</dbReference>
<dbReference type="InterPro" id="IPR053924">
    <property type="entry name" value="RecX_HTH_2nd"/>
</dbReference>
<evidence type="ECO:0000313" key="8">
    <source>
        <dbReference type="EMBL" id="SVD41337.1"/>
    </source>
</evidence>
<gene>
    <name evidence="8" type="ORF">METZ01_LOCUS394191</name>
</gene>